<feature type="region of interest" description="Disordered" evidence="7">
    <location>
        <begin position="1"/>
        <end position="69"/>
    </location>
</feature>
<dbReference type="Gene3D" id="2.30.130.40">
    <property type="entry name" value="LON domain-like"/>
    <property type="match status" value="1"/>
</dbReference>
<dbReference type="Gene3D" id="1.25.40.10">
    <property type="entry name" value="Tetratricopeptide repeat domain"/>
    <property type="match status" value="1"/>
</dbReference>
<keyword evidence="1" id="KW-0479">Metal-binding</keyword>
<sequence length="759" mass="84256">MESLRTEQMLSLPAEVSSNNLERAERGASAAQVDMGPHREAAAEGPAPPPTREPEPEQSPGTSTPESKVLLTQADALASRGRIREALEVYRQLSERQQLVAEQLEQLVRCLAEKVQQGEALAPAPPGEGSTASGAVAAEETGAAAAAAATEVWDGFKCRKCYGFLSDPVSLSCGHTFCKLCLERGRAADRRCALCGVKLSALMVATGLARGSWRAGQQPPPPLRVNVVLSGLLSKLFPGPARASQLRHEGNRLYSERQVEAALLKYNEAVKLAPNDHLLYSNRSQIYFTLESHENALHDAEIACKLRPMGFKAHFRKAQALATLGKVEEALREFLYCVSLDGKNKRARCEAQRDNMELPHCSSQEEAAARGDGSSLMDPAKVKGDGQQHHMKDQEEEKEKQDATSPKAASGKTGKCQEKKRKHCQTESQEDTGMPNKASKQDPPTDQGDKPALSLPLASFDASDLECALCMRLFYEPVTTPCGHTFCLKCLERCLDHNAKCPLCKDGLSQCLASRKYSKNVIMEELIAKFLPEELEERRKLYEEEMEELSNLNKNVPIFVCTMAYPTVPCPLHIFEPCYRLMIRRCIETGTRQFGMCLGDPVKGFAEYGCILEIRNVQFFADGRSVVDSIGKRRFRVLHQSQRDGYNTADIEYIEDQKVQGEDCAELMGLHNCVYQQASLWFHSLKSSLKNRIVSHFGPMPEKDADPQMNPNGPAWCWWMLAVLPLEGRAQLPFLAMRSLKDRLNGIRRVLAFISQNQN</sequence>
<feature type="domain" description="RING-type" evidence="8">
    <location>
        <begin position="467"/>
        <end position="505"/>
    </location>
</feature>
<evidence type="ECO:0000313" key="10">
    <source>
        <dbReference type="Ensembl" id="ENSPTEP00000031013.1"/>
    </source>
</evidence>
<dbReference type="InterPro" id="IPR003111">
    <property type="entry name" value="Lon_prtase_N"/>
</dbReference>
<dbReference type="PANTHER" id="PTHR23327">
    <property type="entry name" value="RING FINGER PROTEIN 127"/>
    <property type="match status" value="1"/>
</dbReference>
<gene>
    <name evidence="10" type="primary">LONRF3</name>
</gene>
<evidence type="ECO:0000256" key="7">
    <source>
        <dbReference type="SAM" id="MobiDB-lite"/>
    </source>
</evidence>
<dbReference type="SMART" id="SM00464">
    <property type="entry name" value="LON"/>
    <property type="match status" value="1"/>
</dbReference>
<evidence type="ECO:0000256" key="6">
    <source>
        <dbReference type="PROSITE-ProRule" id="PRU00339"/>
    </source>
</evidence>
<name>A0A8C9I4T9_9PRIM</name>
<dbReference type="PANTHER" id="PTHR23327:SF41">
    <property type="entry name" value="LON PEPTIDASE N-TERMINAL DOMAIN AND RING FINGER PROTEIN 3"/>
    <property type="match status" value="1"/>
</dbReference>
<dbReference type="PROSITE" id="PS50005">
    <property type="entry name" value="TPR"/>
    <property type="match status" value="1"/>
</dbReference>
<evidence type="ECO:0000256" key="1">
    <source>
        <dbReference type="ARBA" id="ARBA00022723"/>
    </source>
</evidence>
<evidence type="ECO:0000256" key="2">
    <source>
        <dbReference type="ARBA" id="ARBA00022771"/>
    </source>
</evidence>
<dbReference type="SUPFAM" id="SSF88697">
    <property type="entry name" value="PUA domain-like"/>
    <property type="match status" value="1"/>
</dbReference>
<dbReference type="PROSITE" id="PS50089">
    <property type="entry name" value="ZF_RING_2"/>
    <property type="match status" value="2"/>
</dbReference>
<reference evidence="10" key="1">
    <citation type="submission" date="2025-08" db="UniProtKB">
        <authorList>
            <consortium name="Ensembl"/>
        </authorList>
    </citation>
    <scope>IDENTIFICATION</scope>
</reference>
<evidence type="ECO:0000256" key="5">
    <source>
        <dbReference type="PROSITE-ProRule" id="PRU00175"/>
    </source>
</evidence>
<dbReference type="SUPFAM" id="SSF57850">
    <property type="entry name" value="RING/U-box"/>
    <property type="match status" value="2"/>
</dbReference>
<feature type="compositionally biased region" description="Basic and acidic residues" evidence="7">
    <location>
        <begin position="380"/>
        <end position="402"/>
    </location>
</feature>
<feature type="domain" description="Lon N-terminal" evidence="9">
    <location>
        <begin position="546"/>
        <end position="755"/>
    </location>
</feature>
<dbReference type="InterPro" id="IPR046336">
    <property type="entry name" value="Lon_prtase_N_sf"/>
</dbReference>
<dbReference type="PROSITE" id="PS00518">
    <property type="entry name" value="ZF_RING_1"/>
    <property type="match status" value="2"/>
</dbReference>
<evidence type="ECO:0000259" key="9">
    <source>
        <dbReference type="PROSITE" id="PS51787"/>
    </source>
</evidence>
<dbReference type="Gene3D" id="3.30.40.10">
    <property type="entry name" value="Zinc/RING finger domain, C3HC4 (zinc finger)"/>
    <property type="match status" value="2"/>
</dbReference>
<dbReference type="Proteomes" id="UP000694416">
    <property type="component" value="Unplaced"/>
</dbReference>
<organism evidence="10 11">
    <name type="scientific">Piliocolobus tephrosceles</name>
    <name type="common">Ugandan red Colobus</name>
    <dbReference type="NCBI Taxonomy" id="591936"/>
    <lineage>
        <taxon>Eukaryota</taxon>
        <taxon>Metazoa</taxon>
        <taxon>Chordata</taxon>
        <taxon>Craniata</taxon>
        <taxon>Vertebrata</taxon>
        <taxon>Euteleostomi</taxon>
        <taxon>Mammalia</taxon>
        <taxon>Eutheria</taxon>
        <taxon>Euarchontoglires</taxon>
        <taxon>Primates</taxon>
        <taxon>Haplorrhini</taxon>
        <taxon>Catarrhini</taxon>
        <taxon>Cercopithecidae</taxon>
        <taxon>Colobinae</taxon>
        <taxon>Piliocolobus</taxon>
    </lineage>
</organism>
<dbReference type="InterPro" id="IPR017907">
    <property type="entry name" value="Znf_RING_CS"/>
</dbReference>
<proteinExistence type="predicted"/>
<dbReference type="GO" id="GO:0008270">
    <property type="term" value="F:zinc ion binding"/>
    <property type="evidence" value="ECO:0007669"/>
    <property type="project" value="UniProtKB-KW"/>
</dbReference>
<dbReference type="CDD" id="cd16514">
    <property type="entry name" value="RING-HC_LONFs_rpt2"/>
    <property type="match status" value="1"/>
</dbReference>
<dbReference type="InterPro" id="IPR015947">
    <property type="entry name" value="PUA-like_sf"/>
</dbReference>
<evidence type="ECO:0000313" key="11">
    <source>
        <dbReference type="Proteomes" id="UP000694416"/>
    </source>
</evidence>
<keyword evidence="2 5" id="KW-0863">Zinc-finger</keyword>
<protein>
    <submittedName>
        <fullName evidence="10">LON peptidase N-terminal domain and ring finger 3</fullName>
    </submittedName>
</protein>
<dbReference type="CTD" id="79836"/>
<dbReference type="RefSeq" id="XP_023054471.1">
    <property type="nucleotide sequence ID" value="XM_023198703.2"/>
</dbReference>
<dbReference type="InterPro" id="IPR018957">
    <property type="entry name" value="Znf_C3HC4_RING-type"/>
</dbReference>
<feature type="region of interest" description="Disordered" evidence="7">
    <location>
        <begin position="355"/>
        <end position="454"/>
    </location>
</feature>
<dbReference type="InterPro" id="IPR001841">
    <property type="entry name" value="Znf_RING"/>
</dbReference>
<feature type="domain" description="RING-type" evidence="8">
    <location>
        <begin position="158"/>
        <end position="195"/>
    </location>
</feature>
<dbReference type="InterPro" id="IPR013083">
    <property type="entry name" value="Znf_RING/FYVE/PHD"/>
</dbReference>
<dbReference type="GO" id="GO:0061630">
    <property type="term" value="F:ubiquitin protein ligase activity"/>
    <property type="evidence" value="ECO:0007669"/>
    <property type="project" value="TreeGrafter"/>
</dbReference>
<dbReference type="Pfam" id="PF13923">
    <property type="entry name" value="zf-C3HC4_2"/>
    <property type="match status" value="1"/>
</dbReference>
<dbReference type="SUPFAM" id="SSF48452">
    <property type="entry name" value="TPR-like"/>
    <property type="match status" value="1"/>
</dbReference>
<reference evidence="10" key="2">
    <citation type="submission" date="2025-09" db="UniProtKB">
        <authorList>
            <consortium name="Ensembl"/>
        </authorList>
    </citation>
    <scope>IDENTIFICATION</scope>
</reference>
<keyword evidence="4" id="KW-0862">Zinc</keyword>
<dbReference type="GO" id="GO:0005737">
    <property type="term" value="C:cytoplasm"/>
    <property type="evidence" value="ECO:0007669"/>
    <property type="project" value="UniProtKB-ARBA"/>
</dbReference>
<dbReference type="AlphaFoldDB" id="A0A8C9I4T9"/>
<keyword evidence="3 6" id="KW-0802">TPR repeat</keyword>
<keyword evidence="11" id="KW-1185">Reference proteome</keyword>
<dbReference type="InterPro" id="IPR011990">
    <property type="entry name" value="TPR-like_helical_dom_sf"/>
</dbReference>
<evidence type="ECO:0000256" key="3">
    <source>
        <dbReference type="ARBA" id="ARBA00022803"/>
    </source>
</evidence>
<dbReference type="CDD" id="cd16513">
    <property type="entry name" value="RING-HC_LONFs_rpt1"/>
    <property type="match status" value="1"/>
</dbReference>
<evidence type="ECO:0000256" key="4">
    <source>
        <dbReference type="ARBA" id="ARBA00022833"/>
    </source>
</evidence>
<dbReference type="InterPro" id="IPR019734">
    <property type="entry name" value="TPR_rpt"/>
</dbReference>
<evidence type="ECO:0000259" key="8">
    <source>
        <dbReference type="PROSITE" id="PS50089"/>
    </source>
</evidence>
<accession>A0A8C9I4T9</accession>
<dbReference type="Ensembl" id="ENSPTET00000042847.1">
    <property type="protein sequence ID" value="ENSPTEP00000031013.1"/>
    <property type="gene ID" value="ENSPTEG00000030077.1"/>
</dbReference>
<dbReference type="Pfam" id="PF00097">
    <property type="entry name" value="zf-C3HC4"/>
    <property type="match status" value="1"/>
</dbReference>
<dbReference type="SMART" id="SM00184">
    <property type="entry name" value="RING"/>
    <property type="match status" value="2"/>
</dbReference>
<dbReference type="PROSITE" id="PS51787">
    <property type="entry name" value="LON_N"/>
    <property type="match status" value="1"/>
</dbReference>
<dbReference type="SMART" id="SM00028">
    <property type="entry name" value="TPR"/>
    <property type="match status" value="4"/>
</dbReference>
<dbReference type="GeneID" id="111531459"/>
<dbReference type="Pfam" id="PF02190">
    <property type="entry name" value="LON_substr_bdg"/>
    <property type="match status" value="1"/>
</dbReference>
<feature type="repeat" description="TPR" evidence="6">
    <location>
        <begin position="243"/>
        <end position="276"/>
    </location>
</feature>